<dbReference type="PANTHER" id="PTHR43806">
    <property type="entry name" value="PEPTIDASE S8"/>
    <property type="match status" value="1"/>
</dbReference>
<evidence type="ECO:0000256" key="2">
    <source>
        <dbReference type="ARBA" id="ARBA00022670"/>
    </source>
</evidence>
<evidence type="ECO:0000256" key="3">
    <source>
        <dbReference type="ARBA" id="ARBA00022723"/>
    </source>
</evidence>
<dbReference type="InterPro" id="IPR036852">
    <property type="entry name" value="Peptidase_S8/S53_dom_sf"/>
</dbReference>
<dbReference type="Pfam" id="PF00082">
    <property type="entry name" value="Peptidase_S8"/>
    <property type="match status" value="1"/>
</dbReference>
<dbReference type="PROSITE" id="PS00138">
    <property type="entry name" value="SUBTILASE_SER"/>
    <property type="match status" value="1"/>
</dbReference>
<dbReference type="PANTHER" id="PTHR43806:SF11">
    <property type="entry name" value="CEREVISIN-RELATED"/>
    <property type="match status" value="1"/>
</dbReference>
<dbReference type="GO" id="GO:0046872">
    <property type="term" value="F:metal ion binding"/>
    <property type="evidence" value="ECO:0007669"/>
    <property type="project" value="UniProtKB-KW"/>
</dbReference>
<evidence type="ECO:0000259" key="9">
    <source>
        <dbReference type="Pfam" id="PF00082"/>
    </source>
</evidence>
<dbReference type="PROSITE" id="PS00136">
    <property type="entry name" value="SUBTILASE_ASP"/>
    <property type="match status" value="1"/>
</dbReference>
<dbReference type="InterPro" id="IPR023828">
    <property type="entry name" value="Peptidase_S8_Ser-AS"/>
</dbReference>
<keyword evidence="5 7" id="KW-0720">Serine protease</keyword>
<dbReference type="PROSITE" id="PS51892">
    <property type="entry name" value="SUBTILASE"/>
    <property type="match status" value="1"/>
</dbReference>
<feature type="domain" description="Peptidase S8/S53" evidence="9">
    <location>
        <begin position="120"/>
        <end position="349"/>
    </location>
</feature>
<dbReference type="GO" id="GO:0006508">
    <property type="term" value="P:proteolysis"/>
    <property type="evidence" value="ECO:0007669"/>
    <property type="project" value="UniProtKB-KW"/>
</dbReference>
<dbReference type="AlphaFoldDB" id="A0A521CSC4"/>
<sequence>MPNPDWFQRSFPKFRKANRIRKIFYLRNFSNVKRCIRQIQRSGGRPVRVLPHLGIIVGEFPEKKDVYSLERHPDVVHWEMDSHVNITDPYAGEIIEGTTQHLPWGIRDVGANKVWPYTKGRGVKIAVIDTGIDNEHPAIKKNYSGGVNILSPMFTPHDYNGHGTHVAGTIAGRAEAMNVIGVAPRVHLYAVKAFNRKGSANLSDLLSAINWCIENEMDVVNMSFGMAKVSDSLGQAIQTAYRKGIVMVAAAGNQGTSDHVDYPARFNETIGVTATTKDGSIASFSNTGKEVDIAAPGEKISSAWLNTTIRDMSGTSMAVPHVSGTAALLLYLRPDLTPDHVKDLMIQATTPIKGCSDYGKLSSYRSIQYLAYNMGRFIP</sequence>
<protein>
    <submittedName>
        <fullName evidence="10">Subtilase family protein</fullName>
    </submittedName>
</protein>
<comment type="similarity">
    <text evidence="1 7 8">Belongs to the peptidase S8 family.</text>
</comment>
<evidence type="ECO:0000256" key="1">
    <source>
        <dbReference type="ARBA" id="ARBA00011073"/>
    </source>
</evidence>
<evidence type="ECO:0000256" key="5">
    <source>
        <dbReference type="ARBA" id="ARBA00022825"/>
    </source>
</evidence>
<dbReference type="PRINTS" id="PR00723">
    <property type="entry name" value="SUBTILISIN"/>
</dbReference>
<feature type="active site" description="Charge relay system" evidence="6 7">
    <location>
        <position position="316"/>
    </location>
</feature>
<keyword evidence="3" id="KW-0479">Metal-binding</keyword>
<feature type="active site" description="Charge relay system" evidence="6 7">
    <location>
        <position position="129"/>
    </location>
</feature>
<dbReference type="EMBL" id="FXTI01000004">
    <property type="protein sequence ID" value="SMO62298.1"/>
    <property type="molecule type" value="Genomic_DNA"/>
</dbReference>
<keyword evidence="2 7" id="KW-0645">Protease</keyword>
<dbReference type="GO" id="GO:0004252">
    <property type="term" value="F:serine-type endopeptidase activity"/>
    <property type="evidence" value="ECO:0007669"/>
    <property type="project" value="UniProtKB-UniRule"/>
</dbReference>
<organism evidence="10 11">
    <name type="scientific">Melghirimyces algeriensis</name>
    <dbReference type="NCBI Taxonomy" id="910412"/>
    <lineage>
        <taxon>Bacteria</taxon>
        <taxon>Bacillati</taxon>
        <taxon>Bacillota</taxon>
        <taxon>Bacilli</taxon>
        <taxon>Bacillales</taxon>
        <taxon>Thermoactinomycetaceae</taxon>
        <taxon>Melghirimyces</taxon>
    </lineage>
</organism>
<dbReference type="Gene3D" id="3.40.50.200">
    <property type="entry name" value="Peptidase S8/S53 domain"/>
    <property type="match status" value="1"/>
</dbReference>
<evidence type="ECO:0000313" key="10">
    <source>
        <dbReference type="EMBL" id="SMO62298.1"/>
    </source>
</evidence>
<keyword evidence="11" id="KW-1185">Reference proteome</keyword>
<accession>A0A521CSC4</accession>
<dbReference type="InterPro" id="IPR015500">
    <property type="entry name" value="Peptidase_S8_subtilisin-rel"/>
</dbReference>
<feature type="active site" description="Charge relay system" evidence="6 7">
    <location>
        <position position="162"/>
    </location>
</feature>
<dbReference type="InterPro" id="IPR000209">
    <property type="entry name" value="Peptidase_S8/S53_dom"/>
</dbReference>
<dbReference type="PROSITE" id="PS00137">
    <property type="entry name" value="SUBTILASE_HIS"/>
    <property type="match status" value="1"/>
</dbReference>
<name>A0A521CSC4_9BACL</name>
<dbReference type="InterPro" id="IPR022398">
    <property type="entry name" value="Peptidase_S8_His-AS"/>
</dbReference>
<keyword evidence="4 7" id="KW-0378">Hydrolase</keyword>
<reference evidence="10 11" key="1">
    <citation type="submission" date="2017-05" db="EMBL/GenBank/DDBJ databases">
        <authorList>
            <person name="Varghese N."/>
            <person name="Submissions S."/>
        </authorList>
    </citation>
    <scope>NUCLEOTIDE SEQUENCE [LARGE SCALE GENOMIC DNA]</scope>
    <source>
        <strain evidence="10 11">DSM 45474</strain>
    </source>
</reference>
<evidence type="ECO:0000256" key="4">
    <source>
        <dbReference type="ARBA" id="ARBA00022801"/>
    </source>
</evidence>
<dbReference type="CDD" id="cd07477">
    <property type="entry name" value="Peptidases_S8_Subtilisin_subset"/>
    <property type="match status" value="1"/>
</dbReference>
<dbReference type="InterPro" id="IPR050131">
    <property type="entry name" value="Peptidase_S8_subtilisin-like"/>
</dbReference>
<evidence type="ECO:0000256" key="6">
    <source>
        <dbReference type="PIRSR" id="PIRSR615500-1"/>
    </source>
</evidence>
<evidence type="ECO:0000256" key="8">
    <source>
        <dbReference type="RuleBase" id="RU003355"/>
    </source>
</evidence>
<dbReference type="OrthoDB" id="9798386at2"/>
<gene>
    <name evidence="10" type="ORF">SAMN06264849_104157</name>
</gene>
<evidence type="ECO:0000256" key="7">
    <source>
        <dbReference type="PROSITE-ProRule" id="PRU01240"/>
    </source>
</evidence>
<dbReference type="Proteomes" id="UP000315636">
    <property type="component" value="Unassembled WGS sequence"/>
</dbReference>
<dbReference type="SUPFAM" id="SSF52743">
    <property type="entry name" value="Subtilisin-like"/>
    <property type="match status" value="1"/>
</dbReference>
<proteinExistence type="inferred from homology"/>
<evidence type="ECO:0000313" key="11">
    <source>
        <dbReference type="Proteomes" id="UP000315636"/>
    </source>
</evidence>
<dbReference type="InterPro" id="IPR023827">
    <property type="entry name" value="Peptidase_S8_Asp-AS"/>
</dbReference>
<dbReference type="InterPro" id="IPR034202">
    <property type="entry name" value="Subtilisin_Carlsberg-like"/>
</dbReference>